<dbReference type="Proteomes" id="UP000799441">
    <property type="component" value="Unassembled WGS sequence"/>
</dbReference>
<keyword evidence="1" id="KW-0378">Hydrolase</keyword>
<dbReference type="PANTHER" id="PTHR41814">
    <property type="entry name" value="EXPRESSED PROTEIN"/>
    <property type="match status" value="1"/>
</dbReference>
<comment type="caution">
    <text evidence="3">The sequence shown here is derived from an EMBL/GenBank/DDBJ whole genome shotgun (WGS) entry which is preliminary data.</text>
</comment>
<dbReference type="GO" id="GO:0005975">
    <property type="term" value="P:carbohydrate metabolic process"/>
    <property type="evidence" value="ECO:0007669"/>
    <property type="project" value="InterPro"/>
</dbReference>
<sequence>MLSFFATLVFVPLSLQASFEKSDRKACCLIDAGYDPLLAVQQADRLATHSWEYGTVAEALLELFDPHLAVFSPYAFPSGKLPTPEPTRVRSLSYAGPHIRLDNVTLIDGDGAAGDPASLGVSALLVGQTEPAYHAAAVRQAEHLLFNVPKWANGAISHREAYAELWADFIYMGPPFLAYYAVATDNTTLIEYVAEQCDLYREVLQPQVAGNAPSAGAWRHIIGPVNQDLGIWSTGNGWAAMGMTRVLATLLHWPETACRVHSVSGLLAWIGQILKGAMHSSKDEDGLLRNYLNDTTWFGEISGTAAITTAVYRTAVLQERLGQKHEGDLLKPVTKQMLAWADANREAIAAHVDPTTGIASPAVNPLGWSDRNPYTAGSPEGESFLILLYAAYRDYILAGDCQHN</sequence>
<evidence type="ECO:0000256" key="2">
    <source>
        <dbReference type="SAM" id="SignalP"/>
    </source>
</evidence>
<dbReference type="InterPro" id="IPR012341">
    <property type="entry name" value="6hp_glycosidase-like_sf"/>
</dbReference>
<keyword evidence="2" id="KW-0732">Signal</keyword>
<protein>
    <recommendedName>
        <fullName evidence="5">Six-hairpin glycosidase</fullName>
    </recommendedName>
</protein>
<evidence type="ECO:0000313" key="4">
    <source>
        <dbReference type="Proteomes" id="UP000799441"/>
    </source>
</evidence>
<dbReference type="SUPFAM" id="SSF48208">
    <property type="entry name" value="Six-hairpin glycosidases"/>
    <property type="match status" value="1"/>
</dbReference>
<organism evidence="3 4">
    <name type="scientific">Polychaeton citri CBS 116435</name>
    <dbReference type="NCBI Taxonomy" id="1314669"/>
    <lineage>
        <taxon>Eukaryota</taxon>
        <taxon>Fungi</taxon>
        <taxon>Dikarya</taxon>
        <taxon>Ascomycota</taxon>
        <taxon>Pezizomycotina</taxon>
        <taxon>Dothideomycetes</taxon>
        <taxon>Dothideomycetidae</taxon>
        <taxon>Capnodiales</taxon>
        <taxon>Capnodiaceae</taxon>
        <taxon>Polychaeton</taxon>
    </lineage>
</organism>
<dbReference type="Gene3D" id="1.50.10.10">
    <property type="match status" value="1"/>
</dbReference>
<gene>
    <name evidence="3" type="ORF">K431DRAFT_319569</name>
</gene>
<dbReference type="OrthoDB" id="4138492at2759"/>
<keyword evidence="4" id="KW-1185">Reference proteome</keyword>
<evidence type="ECO:0008006" key="5">
    <source>
        <dbReference type="Google" id="ProtNLM"/>
    </source>
</evidence>
<feature type="chain" id="PRO_5040513425" description="Six-hairpin glycosidase" evidence="2">
    <location>
        <begin position="17"/>
        <end position="404"/>
    </location>
</feature>
<accession>A0A9P4QD51</accession>
<feature type="signal peptide" evidence="2">
    <location>
        <begin position="1"/>
        <end position="16"/>
    </location>
</feature>
<dbReference type="GO" id="GO:0016787">
    <property type="term" value="F:hydrolase activity"/>
    <property type="evidence" value="ECO:0007669"/>
    <property type="project" value="UniProtKB-KW"/>
</dbReference>
<dbReference type="InterPro" id="IPR010905">
    <property type="entry name" value="Glyco_hydro_88"/>
</dbReference>
<dbReference type="AlphaFoldDB" id="A0A9P4QD51"/>
<dbReference type="EMBL" id="MU003781">
    <property type="protein sequence ID" value="KAF2722629.1"/>
    <property type="molecule type" value="Genomic_DNA"/>
</dbReference>
<dbReference type="PANTHER" id="PTHR41814:SF1">
    <property type="entry name" value="CELLULASE"/>
    <property type="match status" value="1"/>
</dbReference>
<reference evidence="3" key="1">
    <citation type="journal article" date="2020" name="Stud. Mycol.">
        <title>101 Dothideomycetes genomes: a test case for predicting lifestyles and emergence of pathogens.</title>
        <authorList>
            <person name="Haridas S."/>
            <person name="Albert R."/>
            <person name="Binder M."/>
            <person name="Bloem J."/>
            <person name="Labutti K."/>
            <person name="Salamov A."/>
            <person name="Andreopoulos B."/>
            <person name="Baker S."/>
            <person name="Barry K."/>
            <person name="Bills G."/>
            <person name="Bluhm B."/>
            <person name="Cannon C."/>
            <person name="Castanera R."/>
            <person name="Culley D."/>
            <person name="Daum C."/>
            <person name="Ezra D."/>
            <person name="Gonzalez J."/>
            <person name="Henrissat B."/>
            <person name="Kuo A."/>
            <person name="Liang C."/>
            <person name="Lipzen A."/>
            <person name="Lutzoni F."/>
            <person name="Magnuson J."/>
            <person name="Mondo S."/>
            <person name="Nolan M."/>
            <person name="Ohm R."/>
            <person name="Pangilinan J."/>
            <person name="Park H.-J."/>
            <person name="Ramirez L."/>
            <person name="Alfaro M."/>
            <person name="Sun H."/>
            <person name="Tritt A."/>
            <person name="Yoshinaga Y."/>
            <person name="Zwiers L.-H."/>
            <person name="Turgeon B."/>
            <person name="Goodwin S."/>
            <person name="Spatafora J."/>
            <person name="Crous P."/>
            <person name="Grigoriev I."/>
        </authorList>
    </citation>
    <scope>NUCLEOTIDE SEQUENCE</scope>
    <source>
        <strain evidence="3">CBS 116435</strain>
    </source>
</reference>
<proteinExistence type="predicted"/>
<evidence type="ECO:0000313" key="3">
    <source>
        <dbReference type="EMBL" id="KAF2722629.1"/>
    </source>
</evidence>
<dbReference type="InterPro" id="IPR008928">
    <property type="entry name" value="6-hairpin_glycosidase_sf"/>
</dbReference>
<evidence type="ECO:0000256" key="1">
    <source>
        <dbReference type="ARBA" id="ARBA00022801"/>
    </source>
</evidence>
<name>A0A9P4QD51_9PEZI</name>
<dbReference type="Pfam" id="PF07470">
    <property type="entry name" value="Glyco_hydro_88"/>
    <property type="match status" value="1"/>
</dbReference>